<dbReference type="NCBIfam" id="NF001924">
    <property type="entry name" value="PRK00702.1"/>
    <property type="match status" value="1"/>
</dbReference>
<dbReference type="SUPFAM" id="SSF100950">
    <property type="entry name" value="NagB/RpiA/CoA transferase-like"/>
    <property type="match status" value="1"/>
</dbReference>
<dbReference type="GO" id="GO:0004751">
    <property type="term" value="F:ribose-5-phosphate isomerase activity"/>
    <property type="evidence" value="ECO:0007669"/>
    <property type="project" value="UniProtKB-EC"/>
</dbReference>
<dbReference type="NCBIfam" id="TIGR00021">
    <property type="entry name" value="rpiA"/>
    <property type="match status" value="1"/>
</dbReference>
<sequence>MEKERLKELAAEKAVEEVQSGMIVGLGTGSTIYYALLKLGQMVRSGLEIIGIPTSEQTSQIAREQRIQLSTVTENPVIDLTIDGADEVDPNLNLIKGLGGALVREKIIAHASNRLIIVADDSKVVDYLGTKSPLPVEVVQFGWESTQIALNRICQKSVLRQVNDQTFLSDNGNFILDCYFDQIFDPNQTEVEINGIPGVVENGLFVGRVDRVIFGTADGIQTQDRQV</sequence>
<feature type="non-terminal residue" evidence="5">
    <location>
        <position position="227"/>
    </location>
</feature>
<dbReference type="EC" id="5.3.1.6" evidence="3"/>
<protein>
    <recommendedName>
        <fullName evidence="3">ribose-5-phosphate isomerase</fullName>
        <ecNumber evidence="3">5.3.1.6</ecNumber>
    </recommendedName>
</protein>
<evidence type="ECO:0000256" key="2">
    <source>
        <dbReference type="ARBA" id="ARBA00004921"/>
    </source>
</evidence>
<dbReference type="PANTHER" id="PTHR43748">
    <property type="entry name" value="RIBOSE-5-PHOSPHATE ISOMERASE 3, CHLOROPLASTIC-RELATED"/>
    <property type="match status" value="1"/>
</dbReference>
<evidence type="ECO:0000256" key="4">
    <source>
        <dbReference type="ARBA" id="ARBA00023235"/>
    </source>
</evidence>
<dbReference type="CDD" id="cd01398">
    <property type="entry name" value="RPI_A"/>
    <property type="match status" value="1"/>
</dbReference>
<proteinExistence type="inferred from homology"/>
<evidence type="ECO:0000313" key="5">
    <source>
        <dbReference type="EMBL" id="SVB98617.1"/>
    </source>
</evidence>
<dbReference type="SUPFAM" id="SSF75445">
    <property type="entry name" value="D-ribose-5-phosphate isomerase (RpiA), lid domain"/>
    <property type="match status" value="1"/>
</dbReference>
<dbReference type="Gene3D" id="3.30.70.260">
    <property type="match status" value="1"/>
</dbReference>
<evidence type="ECO:0000256" key="3">
    <source>
        <dbReference type="ARBA" id="ARBA00011959"/>
    </source>
</evidence>
<comment type="pathway">
    <text evidence="2">Carbohydrate degradation.</text>
</comment>
<dbReference type="EMBL" id="UINC01067190">
    <property type="protein sequence ID" value="SVB98617.1"/>
    <property type="molecule type" value="Genomic_DNA"/>
</dbReference>
<dbReference type="PANTHER" id="PTHR43748:SF3">
    <property type="entry name" value="RIBOSE-5-PHOSPHATE ISOMERASE 3, CHLOROPLASTIC-RELATED"/>
    <property type="match status" value="1"/>
</dbReference>
<dbReference type="InterPro" id="IPR020672">
    <property type="entry name" value="Ribose5P_isomerase_typA_subgr"/>
</dbReference>
<dbReference type="GO" id="GO:0009052">
    <property type="term" value="P:pentose-phosphate shunt, non-oxidative branch"/>
    <property type="evidence" value="ECO:0007669"/>
    <property type="project" value="InterPro"/>
</dbReference>
<dbReference type="Gene3D" id="3.40.50.1360">
    <property type="match status" value="1"/>
</dbReference>
<name>A0A382IHB4_9ZZZZ</name>
<dbReference type="AlphaFoldDB" id="A0A382IHB4"/>
<dbReference type="Pfam" id="PF06026">
    <property type="entry name" value="Rib_5-P_isom_A"/>
    <property type="match status" value="1"/>
</dbReference>
<dbReference type="InterPro" id="IPR037171">
    <property type="entry name" value="NagB/RpiA_transferase-like"/>
</dbReference>
<dbReference type="HAMAP" id="MF_00170">
    <property type="entry name" value="Rib_5P_isom_A"/>
    <property type="match status" value="1"/>
</dbReference>
<dbReference type="InterPro" id="IPR050262">
    <property type="entry name" value="Ribose-5P_isomerase"/>
</dbReference>
<gene>
    <name evidence="5" type="ORF">METZ01_LOCUS251471</name>
</gene>
<comment type="catalytic activity">
    <reaction evidence="1">
        <text>aldehydo-D-ribose 5-phosphate = D-ribulose 5-phosphate</text>
        <dbReference type="Rhea" id="RHEA:14657"/>
        <dbReference type="ChEBI" id="CHEBI:58121"/>
        <dbReference type="ChEBI" id="CHEBI:58273"/>
        <dbReference type="EC" id="5.3.1.6"/>
    </reaction>
</comment>
<organism evidence="5">
    <name type="scientific">marine metagenome</name>
    <dbReference type="NCBI Taxonomy" id="408172"/>
    <lineage>
        <taxon>unclassified sequences</taxon>
        <taxon>metagenomes</taxon>
        <taxon>ecological metagenomes</taxon>
    </lineage>
</organism>
<keyword evidence="4" id="KW-0413">Isomerase</keyword>
<reference evidence="5" key="1">
    <citation type="submission" date="2018-05" db="EMBL/GenBank/DDBJ databases">
        <authorList>
            <person name="Lanie J.A."/>
            <person name="Ng W.-L."/>
            <person name="Kazmierczak K.M."/>
            <person name="Andrzejewski T.M."/>
            <person name="Davidsen T.M."/>
            <person name="Wayne K.J."/>
            <person name="Tettelin H."/>
            <person name="Glass J.I."/>
            <person name="Rusch D."/>
            <person name="Podicherti R."/>
            <person name="Tsui H.-C.T."/>
            <person name="Winkler M.E."/>
        </authorList>
    </citation>
    <scope>NUCLEOTIDE SEQUENCE</scope>
</reference>
<evidence type="ECO:0000256" key="1">
    <source>
        <dbReference type="ARBA" id="ARBA00001713"/>
    </source>
</evidence>
<dbReference type="FunFam" id="3.40.50.1360:FF:000001">
    <property type="entry name" value="Ribose-5-phosphate isomerase A"/>
    <property type="match status" value="1"/>
</dbReference>
<dbReference type="InterPro" id="IPR004788">
    <property type="entry name" value="Ribose5P_isomerase_type_A"/>
</dbReference>
<accession>A0A382IHB4</accession>